<reference evidence="2" key="1">
    <citation type="submission" date="2016-06" db="EMBL/GenBank/DDBJ databases">
        <title>De novo assembly and RNA-Seq shows season-dependent expression and editing in black bear kidneys.</title>
        <authorList>
            <person name="Korstanje R."/>
            <person name="Srivastava A."/>
            <person name="Sarsani V.K."/>
            <person name="Sheehan S.M."/>
            <person name="Seger R.L."/>
            <person name="Barter M.E."/>
            <person name="Lindqvist C."/>
            <person name="Brody L.C."/>
            <person name="Mullikin J.C."/>
        </authorList>
    </citation>
    <scope>NUCLEOTIDE SEQUENCE [LARGE SCALE GENOMIC DNA]</scope>
</reference>
<reference evidence="1" key="2">
    <citation type="submission" date="2025-08" db="UniProtKB">
        <authorList>
            <consortium name="Ensembl"/>
        </authorList>
    </citation>
    <scope>IDENTIFICATION</scope>
</reference>
<proteinExistence type="predicted"/>
<dbReference type="Ensembl" id="ENSUAMT00000040629.1">
    <property type="protein sequence ID" value="ENSUAMP00000036516.1"/>
    <property type="gene ID" value="ENSUAMG00000027660.1"/>
</dbReference>
<name>A0A452SU56_URSAM</name>
<dbReference type="AlphaFoldDB" id="A0A452SU56"/>
<organism evidence="1 2">
    <name type="scientific">Ursus americanus</name>
    <name type="common">American black bear</name>
    <name type="synonym">Euarctos americanus</name>
    <dbReference type="NCBI Taxonomy" id="9643"/>
    <lineage>
        <taxon>Eukaryota</taxon>
        <taxon>Metazoa</taxon>
        <taxon>Chordata</taxon>
        <taxon>Craniata</taxon>
        <taxon>Vertebrata</taxon>
        <taxon>Euteleostomi</taxon>
        <taxon>Mammalia</taxon>
        <taxon>Eutheria</taxon>
        <taxon>Laurasiatheria</taxon>
        <taxon>Carnivora</taxon>
        <taxon>Caniformia</taxon>
        <taxon>Ursidae</taxon>
        <taxon>Ursus</taxon>
    </lineage>
</organism>
<evidence type="ECO:0000313" key="1">
    <source>
        <dbReference type="Ensembl" id="ENSUAMP00000036516.1"/>
    </source>
</evidence>
<dbReference type="Proteomes" id="UP000291022">
    <property type="component" value="Unassembled WGS sequence"/>
</dbReference>
<sequence length="72" mass="8232">WLDTRTCGIMSINQYIAEMVWHMPDTHQRSIHAVLEILSQERPCDAGRTPSCARRGNGFFQKHVVLPPKNSV</sequence>
<keyword evidence="2" id="KW-1185">Reference proteome</keyword>
<reference evidence="1" key="3">
    <citation type="submission" date="2025-09" db="UniProtKB">
        <authorList>
            <consortium name="Ensembl"/>
        </authorList>
    </citation>
    <scope>IDENTIFICATION</scope>
</reference>
<dbReference type="STRING" id="9643.ENSUAMP00000036516"/>
<protein>
    <submittedName>
        <fullName evidence="1">Uncharacterized protein</fullName>
    </submittedName>
</protein>
<evidence type="ECO:0000313" key="2">
    <source>
        <dbReference type="Proteomes" id="UP000291022"/>
    </source>
</evidence>
<accession>A0A452SU56</accession>
<dbReference type="GeneTree" id="ENSGT01030000240197"/>